<dbReference type="Proteomes" id="UP000219281">
    <property type="component" value="Unassembled WGS sequence"/>
</dbReference>
<reference evidence="3" key="1">
    <citation type="submission" date="2017-09" db="EMBL/GenBank/DDBJ databases">
        <authorList>
            <person name="Varghese N."/>
            <person name="Submissions S."/>
        </authorList>
    </citation>
    <scope>NUCLEOTIDE SEQUENCE [LARGE SCALE GENOMIC DNA]</scope>
    <source>
        <strain evidence="3">CGMCC 1.12803</strain>
    </source>
</reference>
<dbReference type="OrthoDB" id="1093800at2"/>
<evidence type="ECO:0000313" key="2">
    <source>
        <dbReference type="EMBL" id="SOD15145.1"/>
    </source>
</evidence>
<sequence length="130" mass="15389">MLKKIKNLLSSSKKQAISLEHQETTHLFSLKYHELEMGTLKFLGEEWVFEYADLFKKQQVISPLIDFPEPNKVYKSKILWPFFSNRIPSLKQPKIKSYIDQNPSEKQNVVKLLELFGEYSVNNPFRLQLK</sequence>
<proteinExistence type="predicted"/>
<evidence type="ECO:0000313" key="3">
    <source>
        <dbReference type="Proteomes" id="UP000219281"/>
    </source>
</evidence>
<dbReference type="InterPro" id="IPR017508">
    <property type="entry name" value="HipA_N1"/>
</dbReference>
<feature type="domain" description="HipA N-terminal subdomain 1" evidence="1">
    <location>
        <begin position="32"/>
        <end position="118"/>
    </location>
</feature>
<evidence type="ECO:0000259" key="1">
    <source>
        <dbReference type="Pfam" id="PF13657"/>
    </source>
</evidence>
<keyword evidence="3" id="KW-1185">Reference proteome</keyword>
<dbReference type="EMBL" id="OCMT01000002">
    <property type="protein sequence ID" value="SOD15145.1"/>
    <property type="molecule type" value="Genomic_DNA"/>
</dbReference>
<dbReference type="Pfam" id="PF13657">
    <property type="entry name" value="Couple_hipA"/>
    <property type="match status" value="1"/>
</dbReference>
<dbReference type="AlphaFoldDB" id="A0A285ZZS1"/>
<organism evidence="2 3">
    <name type="scientific">Pedobacter xixiisoli</name>
    <dbReference type="NCBI Taxonomy" id="1476464"/>
    <lineage>
        <taxon>Bacteria</taxon>
        <taxon>Pseudomonadati</taxon>
        <taxon>Bacteroidota</taxon>
        <taxon>Sphingobacteriia</taxon>
        <taxon>Sphingobacteriales</taxon>
        <taxon>Sphingobacteriaceae</taxon>
        <taxon>Pedobacter</taxon>
    </lineage>
</organism>
<dbReference type="RefSeq" id="WP_097131663.1">
    <property type="nucleotide sequence ID" value="NZ_OCMT01000002.1"/>
</dbReference>
<gene>
    <name evidence="2" type="ORF">SAMN06297358_2121</name>
</gene>
<name>A0A285ZZS1_9SPHI</name>
<accession>A0A285ZZS1</accession>
<protein>
    <submittedName>
        <fullName evidence="2">HipA N-terminal domain-containing protein</fullName>
    </submittedName>
</protein>